<reference evidence="1 2" key="1">
    <citation type="submission" date="2016-09" db="EMBL/GenBank/DDBJ databases">
        <title>Lactobacillus reuteri KLR3006, genome sequencing and assembly.</title>
        <authorList>
            <person name="Lee J.-Y."/>
            <person name="Kim E.B."/>
            <person name="Choi Y.-J."/>
        </authorList>
    </citation>
    <scope>NUCLEOTIDE SEQUENCE [LARGE SCALE GENOMIC DNA]</scope>
    <source>
        <strain evidence="1 2">KLR3006</strain>
    </source>
</reference>
<dbReference type="RefSeq" id="WP_086142360.1">
    <property type="nucleotide sequence ID" value="NZ_MIMF01000334.1"/>
</dbReference>
<sequence>MNTKTIKKEKLALLNMANAIKNVSEVIAKNKKLTDDNSWINNQFALYGSASDLAIKIMLQELNIRATSKRVELVSHWLEEDNFHCPVEAVLDIKEEITSTEYVMKIWTPENETLTEHYLNKVKEIISEFEMAA</sequence>
<dbReference type="AlphaFoldDB" id="A0AAE5MSB8"/>
<dbReference type="EMBL" id="MIMV01000044">
    <property type="protein sequence ID" value="OTA91995.1"/>
    <property type="molecule type" value="Genomic_DNA"/>
</dbReference>
<organism evidence="1 2">
    <name type="scientific">Limosilactobacillus reuteri</name>
    <name type="common">Lactobacillus reuteri</name>
    <dbReference type="NCBI Taxonomy" id="1598"/>
    <lineage>
        <taxon>Bacteria</taxon>
        <taxon>Bacillati</taxon>
        <taxon>Bacillota</taxon>
        <taxon>Bacilli</taxon>
        <taxon>Lactobacillales</taxon>
        <taxon>Lactobacillaceae</taxon>
        <taxon>Limosilactobacillus</taxon>
    </lineage>
</organism>
<accession>A0AAE5MSB8</accession>
<dbReference type="Proteomes" id="UP000194219">
    <property type="component" value="Unassembled WGS sequence"/>
</dbReference>
<evidence type="ECO:0000313" key="1">
    <source>
        <dbReference type="EMBL" id="OTA91995.1"/>
    </source>
</evidence>
<proteinExistence type="predicted"/>
<evidence type="ECO:0000313" key="2">
    <source>
        <dbReference type="Proteomes" id="UP000194219"/>
    </source>
</evidence>
<comment type="caution">
    <text evidence="1">The sequence shown here is derived from an EMBL/GenBank/DDBJ whole genome shotgun (WGS) entry which is preliminary data.</text>
</comment>
<protein>
    <submittedName>
        <fullName evidence="1">Uncharacterized protein</fullName>
    </submittedName>
</protein>
<gene>
    <name evidence="1" type="ORF">BHL83_03125</name>
</gene>
<name>A0AAE5MSB8_LIMRT</name>